<keyword evidence="1" id="KW-0812">Transmembrane</keyword>
<sequence>MLSKRSLASSMNESKRLLMLSKRSLTSSMKVSRRLLVSSIRLLILANSSFVSDLKSLISSRIKSNSLKIKVRGSALYRMSSFFSSVCGAISFIILILTVMSSITYAQDISIHGFFQGNYSFSTRANHAGGDFKWGDVRAQLRLEVSKGRLRVVCMTIRNTRKISLQDFP</sequence>
<feature type="transmembrane region" description="Helical" evidence="1">
    <location>
        <begin position="75"/>
        <end position="97"/>
    </location>
</feature>
<comment type="caution">
    <text evidence="2">The sequence shown here is derived from an EMBL/GenBank/DDBJ whole genome shotgun (WGS) entry which is preliminary data.</text>
</comment>
<name>A0A5J4KYL7_9ZZZZ</name>
<reference evidence="2" key="1">
    <citation type="submission" date="2019-10" db="EMBL/GenBank/DDBJ databases">
        <title>Metagenomic sequencing of thiosulfate-disproportionating enrichment culture.</title>
        <authorList>
            <person name="Umezawa K."/>
            <person name="Kojima H."/>
            <person name="Fukui M."/>
        </authorList>
    </citation>
    <scope>NUCLEOTIDE SEQUENCE</scope>
    <source>
        <strain evidence="2">45J</strain>
    </source>
</reference>
<dbReference type="EMBL" id="BLAB01000001">
    <property type="protein sequence ID" value="GER92573.1"/>
    <property type="molecule type" value="Genomic_DNA"/>
</dbReference>
<gene>
    <name evidence="2" type="ORF">A45J_0291</name>
</gene>
<accession>A0A5J4KYL7</accession>
<evidence type="ECO:0000313" key="2">
    <source>
        <dbReference type="EMBL" id="GER92573.1"/>
    </source>
</evidence>
<dbReference type="AlphaFoldDB" id="A0A5J4KYL7"/>
<organism evidence="2">
    <name type="scientific">hot springs metagenome</name>
    <dbReference type="NCBI Taxonomy" id="433727"/>
    <lineage>
        <taxon>unclassified sequences</taxon>
        <taxon>metagenomes</taxon>
        <taxon>ecological metagenomes</taxon>
    </lineage>
</organism>
<keyword evidence="1" id="KW-1133">Transmembrane helix</keyword>
<proteinExistence type="predicted"/>
<keyword evidence="1" id="KW-0472">Membrane</keyword>
<evidence type="ECO:0000256" key="1">
    <source>
        <dbReference type="SAM" id="Phobius"/>
    </source>
</evidence>
<protein>
    <submittedName>
        <fullName evidence="2">Uncharacterized protein</fullName>
    </submittedName>
</protein>